<dbReference type="SUPFAM" id="SSF158702">
    <property type="entry name" value="Sec63 N-terminal domain-like"/>
    <property type="match status" value="2"/>
</dbReference>
<keyword evidence="5" id="KW-0067">ATP-binding</keyword>
<dbReference type="Pfam" id="PF00270">
    <property type="entry name" value="DEAD"/>
    <property type="match status" value="2"/>
</dbReference>
<dbReference type="InterPro" id="IPR035892">
    <property type="entry name" value="C2_domain_sf"/>
</dbReference>
<accession>A0A9Q0RMM4</accession>
<organism evidence="11 12">
    <name type="scientific">Blomia tropicalis</name>
    <name type="common">Mite</name>
    <dbReference type="NCBI Taxonomy" id="40697"/>
    <lineage>
        <taxon>Eukaryota</taxon>
        <taxon>Metazoa</taxon>
        <taxon>Ecdysozoa</taxon>
        <taxon>Arthropoda</taxon>
        <taxon>Chelicerata</taxon>
        <taxon>Arachnida</taxon>
        <taxon>Acari</taxon>
        <taxon>Acariformes</taxon>
        <taxon>Sarcoptiformes</taxon>
        <taxon>Astigmata</taxon>
        <taxon>Glycyphagoidea</taxon>
        <taxon>Echimyopodidae</taxon>
        <taxon>Blomia</taxon>
    </lineage>
</organism>
<dbReference type="OMA" id="LEYTYMW"/>
<reference evidence="11" key="1">
    <citation type="submission" date="2022-12" db="EMBL/GenBank/DDBJ databases">
        <title>Genome assemblies of Blomia tropicalis.</title>
        <authorList>
            <person name="Cui Y."/>
        </authorList>
    </citation>
    <scope>NUCLEOTIDE SEQUENCE</scope>
    <source>
        <tissue evidence="11">Adult mites</tissue>
    </source>
</reference>
<dbReference type="Gene3D" id="1.10.3380.10">
    <property type="entry name" value="Sec63 N-terminal domain-like domain"/>
    <property type="match status" value="2"/>
</dbReference>
<feature type="region of interest" description="Disordered" evidence="8">
    <location>
        <begin position="22"/>
        <end position="44"/>
    </location>
</feature>
<evidence type="ECO:0000313" key="12">
    <source>
        <dbReference type="Proteomes" id="UP001142055"/>
    </source>
</evidence>
<dbReference type="SUPFAM" id="SSF52540">
    <property type="entry name" value="P-loop containing nucleoside triphosphate hydrolases"/>
    <property type="match status" value="4"/>
</dbReference>
<dbReference type="GO" id="GO:0180022">
    <property type="term" value="C:RQC-trigger complex"/>
    <property type="evidence" value="ECO:0007669"/>
    <property type="project" value="UniProtKB-ARBA"/>
</dbReference>
<dbReference type="Proteomes" id="UP001142055">
    <property type="component" value="Chromosome 1"/>
</dbReference>
<name>A0A9Q0RMM4_BLOTA</name>
<dbReference type="SUPFAM" id="SSF81296">
    <property type="entry name" value="E set domains"/>
    <property type="match status" value="1"/>
</dbReference>
<dbReference type="SMART" id="SM00487">
    <property type="entry name" value="DEXDc"/>
    <property type="match status" value="2"/>
</dbReference>
<evidence type="ECO:0000256" key="7">
    <source>
        <dbReference type="SAM" id="Coils"/>
    </source>
</evidence>
<keyword evidence="1" id="KW-0677">Repeat</keyword>
<dbReference type="FunFam" id="1.10.10.10:FF:000012">
    <property type="entry name" value="U5 small nuclear ribonucleoprotein helicase"/>
    <property type="match status" value="1"/>
</dbReference>
<dbReference type="InterPro" id="IPR036390">
    <property type="entry name" value="WH_DNA-bd_sf"/>
</dbReference>
<evidence type="ECO:0000256" key="6">
    <source>
        <dbReference type="ARBA" id="ARBA00054527"/>
    </source>
</evidence>
<dbReference type="Gene3D" id="2.60.40.150">
    <property type="entry name" value="C2 domain"/>
    <property type="match status" value="2"/>
</dbReference>
<dbReference type="InterPro" id="IPR003593">
    <property type="entry name" value="AAA+_ATPase"/>
</dbReference>
<protein>
    <recommendedName>
        <fullName evidence="13">Activating signal cointegrator 1 complex subunit 3</fullName>
    </recommendedName>
</protein>
<evidence type="ECO:0000313" key="11">
    <source>
        <dbReference type="EMBL" id="KAJ6221543.1"/>
    </source>
</evidence>
<dbReference type="FunFam" id="3.40.50.300:FF:000198">
    <property type="entry name" value="Activating signal cointegrator 1 complex subunit"/>
    <property type="match status" value="1"/>
</dbReference>
<dbReference type="FunFam" id="1.10.10.10:FF:000024">
    <property type="entry name" value="U5 small nuclear ribonucleoprotein helicase"/>
    <property type="match status" value="1"/>
</dbReference>
<dbReference type="Gene3D" id="1.10.150.20">
    <property type="entry name" value="5' to 3' exonuclease, C-terminal subdomain"/>
    <property type="match status" value="1"/>
</dbReference>
<dbReference type="PROSITE" id="PS51194">
    <property type="entry name" value="HELICASE_CTER"/>
    <property type="match status" value="2"/>
</dbReference>
<dbReference type="SMART" id="SM00973">
    <property type="entry name" value="Sec63"/>
    <property type="match status" value="2"/>
</dbReference>
<dbReference type="SMART" id="SM00382">
    <property type="entry name" value="AAA"/>
    <property type="match status" value="2"/>
</dbReference>
<evidence type="ECO:0008006" key="13">
    <source>
        <dbReference type="Google" id="ProtNLM"/>
    </source>
</evidence>
<keyword evidence="7" id="KW-0175">Coiled coil</keyword>
<proteinExistence type="predicted"/>
<dbReference type="FunFam" id="3.40.50.300:FF:000062">
    <property type="entry name" value="U5 small nuclear ribonucleoprotein helicase"/>
    <property type="match status" value="1"/>
</dbReference>
<feature type="domain" description="Helicase C-terminal" evidence="10">
    <location>
        <begin position="1766"/>
        <end position="1959"/>
    </location>
</feature>
<dbReference type="InterPro" id="IPR050474">
    <property type="entry name" value="Hel308_SKI2-like"/>
</dbReference>
<dbReference type="PIRSF" id="PIRSF039073">
    <property type="entry name" value="BRR2"/>
    <property type="match status" value="1"/>
</dbReference>
<dbReference type="InterPro" id="IPR057842">
    <property type="entry name" value="WH_MER3"/>
</dbReference>
<dbReference type="SMART" id="SM00490">
    <property type="entry name" value="HELICc"/>
    <property type="match status" value="2"/>
</dbReference>
<dbReference type="GO" id="GO:0003676">
    <property type="term" value="F:nucleic acid binding"/>
    <property type="evidence" value="ECO:0007669"/>
    <property type="project" value="InterPro"/>
</dbReference>
<evidence type="ECO:0000256" key="1">
    <source>
        <dbReference type="ARBA" id="ARBA00022737"/>
    </source>
</evidence>
<keyword evidence="3" id="KW-0378">Hydrolase</keyword>
<evidence type="ECO:0000256" key="2">
    <source>
        <dbReference type="ARBA" id="ARBA00022741"/>
    </source>
</evidence>
<keyword evidence="12" id="KW-1185">Reference proteome</keyword>
<dbReference type="Pfam" id="PF02889">
    <property type="entry name" value="Sec63"/>
    <property type="match status" value="2"/>
</dbReference>
<evidence type="ECO:0000256" key="5">
    <source>
        <dbReference type="ARBA" id="ARBA00022840"/>
    </source>
</evidence>
<comment type="function">
    <text evidence="6">Catalyzes the ATP-dependent unwinding of U4/U6 RNA duplices, an essential step in the assembly of a catalytically active spliceosome. Plays a role in pre-mRNA splicing.</text>
</comment>
<feature type="domain" description="Helicase ATP-binding" evidence="9">
    <location>
        <begin position="1554"/>
        <end position="1729"/>
    </location>
</feature>
<dbReference type="InterPro" id="IPR004179">
    <property type="entry name" value="Sec63-dom"/>
</dbReference>
<dbReference type="GO" id="GO:0005524">
    <property type="term" value="F:ATP binding"/>
    <property type="evidence" value="ECO:0007669"/>
    <property type="project" value="UniProtKB-KW"/>
</dbReference>
<dbReference type="PANTHER" id="PTHR47961:SF13">
    <property type="entry name" value="ACTIVATING SIGNAL COINTEGRATOR 1 COMPLEX SUBUNIT 3"/>
    <property type="match status" value="1"/>
</dbReference>
<dbReference type="PANTHER" id="PTHR47961">
    <property type="entry name" value="DNA POLYMERASE THETA, PUTATIVE (AFU_ORTHOLOGUE AFUA_1G05260)-RELATED"/>
    <property type="match status" value="1"/>
</dbReference>
<dbReference type="InterPro" id="IPR014001">
    <property type="entry name" value="Helicase_ATP-bd"/>
</dbReference>
<comment type="caution">
    <text evidence="11">The sequence shown here is derived from an EMBL/GenBank/DDBJ whole genome shotgun (WGS) entry which is preliminary data.</text>
</comment>
<evidence type="ECO:0000256" key="8">
    <source>
        <dbReference type="SAM" id="MobiDB-lite"/>
    </source>
</evidence>
<gene>
    <name evidence="11" type="ORF">RDWZM_000088</name>
</gene>
<dbReference type="GO" id="GO:0004386">
    <property type="term" value="F:helicase activity"/>
    <property type="evidence" value="ECO:0007669"/>
    <property type="project" value="UniProtKB-KW"/>
</dbReference>
<dbReference type="FunFam" id="3.40.50.300:FF:000102">
    <property type="entry name" value="RNA helicase, activating signal cointegrator 1"/>
    <property type="match status" value="1"/>
</dbReference>
<evidence type="ECO:0000259" key="9">
    <source>
        <dbReference type="PROSITE" id="PS51192"/>
    </source>
</evidence>
<dbReference type="PROSITE" id="PS51192">
    <property type="entry name" value="HELICASE_ATP_BIND_1"/>
    <property type="match status" value="2"/>
</dbReference>
<dbReference type="InterPro" id="IPR014756">
    <property type="entry name" value="Ig_E-set"/>
</dbReference>
<dbReference type="Pfam" id="PF23445">
    <property type="entry name" value="WHD_SNRNP200"/>
    <property type="match status" value="2"/>
</dbReference>
<keyword evidence="2" id="KW-0547">Nucleotide-binding</keyword>
<dbReference type="CDD" id="cd18022">
    <property type="entry name" value="DEXHc_ASCC3_2"/>
    <property type="match status" value="1"/>
</dbReference>
<dbReference type="Gene3D" id="1.10.10.10">
    <property type="entry name" value="Winged helix-like DNA-binding domain superfamily/Winged helix DNA-binding domain"/>
    <property type="match status" value="2"/>
</dbReference>
<dbReference type="SUPFAM" id="SSF46785">
    <property type="entry name" value="Winged helix' DNA-binding domain"/>
    <property type="match status" value="2"/>
</dbReference>
<feature type="domain" description="Helicase C-terminal" evidence="10">
    <location>
        <begin position="914"/>
        <end position="1129"/>
    </location>
</feature>
<dbReference type="FunFam" id="1.10.3380.10:FF:000002">
    <property type="entry name" value="Activating signal cointegrator 1 complex subunit 3"/>
    <property type="match status" value="1"/>
</dbReference>
<dbReference type="InterPro" id="IPR001650">
    <property type="entry name" value="Helicase_C-like"/>
</dbReference>
<feature type="coiled-coil region" evidence="7">
    <location>
        <begin position="520"/>
        <end position="551"/>
    </location>
</feature>
<dbReference type="InterPro" id="IPR027417">
    <property type="entry name" value="P-loop_NTPase"/>
</dbReference>
<sequence length="2479" mass="284248">MATSASDIDLKRDSFTLFLQQKSSDQKKKKQQQQSDVDGGFVSLSPNSESCNQIYNGCLTRSKEIEFKLESAIQESNLPRFDQLVEHLRSRKHYIDENGCDIIDPFAKFKDDKLTTKIGSNLFESSMDFDLDNISIVPALKENNSNENFSGKNYDLFLKEYVSLVSQFINLVDKSVNQHIIEKAAVYLLWVFYDSSNLNQLCNQNDGQSSLMNGAYLNSNYSNLEYIFCLETLNNQIFDRISFVARSLFELMDHKFLNTVFYYPSMIRKAANDVEMNERKDFNWFDTFEQNMAKQNLINEYVDPFENESYNFFPINTEDTKYIEQATNDFNLFNFDYSNSEFVLQSLISNSKLPLVTNFQNNLTSNTSNDKSVEKQTINEEFYKPSEPQSAEDSITLLSAELSSFIFKYNSSHNESYYLSQDELFNTVLNWLIENGPDDELSIELSNLLGDESFDLISKIITFYKPNILKANSNVSQQPFNSNHNENACNDKTKLERTEKLWKLVCQTKGTNGVGYGPSIVVQTEKEKDLKKEMRKIEKKLSKEISKAQKNANDDLSNGTVKLTMDDLEKMRQQNLKASIRAALEPRFEEPLRPAKTIEKYPFVFDLMQNVKTTASFIAETKLLLPTGFEKKEFRTHDEVSIPIISSSEETNEFLKKFPSIEINDTDEFCRIAFDGFQKLNLIQSTVFQTAYQTDNQNMLICAPTGAGKTNIAMLTILNILRNYSVDGTPNCIKHEQFKIVYIAPMKALCAEMTSNFGRRLQPFGVKVRELTGDMQLTSKEIMETQMLVVTPEKWDIVTRKSVGDVQLLDLVRLIIIDEVHLLQSDRGHVLETLVARTIRYVEQAQKCIRLIGLSATLPNYIDVAQFLHVDLYKGLFVFDDRFRPVPLSKTFIGCKSTNRNQLNTEMDDITFTKARDILVREHQVMVFVHSRNATLQLANYLLERSQYTAPGEENVSSMFVADTARMPGSDKLIARARYRNLNKLLLNGLGIHHAGMPRSERNVVEKLFNGGVIKVLVCTSTLAWGVNLPAHAVIIRGTEYYDPSQGHMVDIDMLDVMQIFGRAGRPQFDTDGEATIITTYSKLSHYLSMLTNQLPIESRFLKRLTDNLNAEIVLGTVSNIAEAVDWLRYTYAFIRMHKNPLEYGLTYMASVDQSMIFDHLYSLVRSSAEQLDRAEMARYNPDMEGILESTHLGRIASHFYIQHETIVHFNESLRESMDFGHILDMLSKANEFSQLRCRDDEFSDLDNLRYSCWYHTKGEITNTHTKVNILMQAAISRASSECHSLSSDLMYILQNVSRLTRGLFEYVIKRGWPLLAERFLSVSLMFEKQIWFFDTPLLQFESDIPSDVLTKLSNLTQKQQLGLYDLREMRPDEIGERIHHKKYGSVVKQYARMIPYLEVTATVKPVTRTILIVYVDVKPDFIWDDKVHGKTGQIFWIWLTDLDNNHIYHAELGRLTKKQVIKEEVQHYVFTIPLLDASHLQQQYLIHCTFEYWMGTDTEISVSCENILLPDKHLPMTKLLDLMPLPVTALQNELYQSMYAFTHFNPIQTQIFHTLYHTDYNVLLGAPTGSGKTIAAEIALFRVFNTKPGAKVVYIAPLKALVRERVDDWKIKIERNMGRRVVELTGDVTPDIGAITSADVIVTTPEKWDGVSRGWPSRSYVREVALIIIDEIHLLGEERGPVLEMIVSRANFITRRTGGRIRIVGLSTAVANAQDLAAWLNIQKVGLYNFSPSVRPVPIEVHVSGFSGKHYCPRMASMNKPAFRAIKKYSPEKPVIIFVSSRRQTRLTALDLITLIASDVHSHGLQYLRIEADELDNLLECVNDAHLKHSLSFGIGMHHAGLREGDRKIVEELFASQKIQVLITTATLAWGVNLPAHAVIIKGTEFFDGKKGRYVDFPITDVLQMIGRAGRPQFDTSAVAVLFVHDIKKEYYKKFLYEPFPVESQLLDAFPDHLNAEIMSGTVQSKHEAMEFLSSTYLYHRIIKNPSYYGVDLSEIGNQEELTRSEVAINTLVVKFLSEFIDKCVKILEDDYCIRCINLDDKTENMDFDEIPFVPQGPNTKQKLISTPLGKISSYYYLSHGTIRLFQDSLGAIETGFKQSQIPHLTQKEVLDLLTQATEYATLPVRHNEEFLNEELSKKCPIKLHRRSMESPHTKANLLIQAHCSRLALPIVDYYTDLKMVLDQAIRIMQSMIDISAINGSLPTTLNIILLQQCILQSIWQHTNQLIMLVETDDNVKQSFEDNTLNDATEYFDSLQNKNDSMLADLNRIPSEIASIPYLLHVVHANPNNPIRALRDILSPYQIHGKIIDRLNKSLLQLPLIELEDIYIAEADPIDERSKKIAISKEEIFKSAKEMKWHNLKSDTNYLIECRFLRRPPPGQSRNRSNRNQKAFCPRYHKPKSESWYLVLGIQEQSELVTIARVPVINSKYRNNQVIQFRTPSIINGNERVIYSLYLLSDCYVGLDQQYNLPLNIHTRFS</sequence>
<dbReference type="FunFam" id="3.40.50.300:FF:000231">
    <property type="entry name" value="Activating signal cointegrator 1 complex subunit 3"/>
    <property type="match status" value="1"/>
</dbReference>
<evidence type="ECO:0000256" key="3">
    <source>
        <dbReference type="ARBA" id="ARBA00022801"/>
    </source>
</evidence>
<dbReference type="InterPro" id="IPR036388">
    <property type="entry name" value="WH-like_DNA-bd_sf"/>
</dbReference>
<keyword evidence="4" id="KW-0347">Helicase</keyword>
<dbReference type="EMBL" id="JAPWDV010000001">
    <property type="protein sequence ID" value="KAJ6221543.1"/>
    <property type="molecule type" value="Genomic_DNA"/>
</dbReference>
<dbReference type="FunFam" id="2.60.40.150:FF:000113">
    <property type="entry name" value="activating signal cointegrator 1 complex subunit 3"/>
    <property type="match status" value="1"/>
</dbReference>
<dbReference type="CDD" id="cd18795">
    <property type="entry name" value="SF2_C_Ski2"/>
    <property type="match status" value="2"/>
</dbReference>
<dbReference type="InterPro" id="IPR011545">
    <property type="entry name" value="DEAD/DEAH_box_helicase_dom"/>
</dbReference>
<evidence type="ECO:0000256" key="4">
    <source>
        <dbReference type="ARBA" id="ARBA00022806"/>
    </source>
</evidence>
<dbReference type="Pfam" id="PF00271">
    <property type="entry name" value="Helicase_C"/>
    <property type="match status" value="2"/>
</dbReference>
<dbReference type="Gene3D" id="3.40.50.300">
    <property type="entry name" value="P-loop containing nucleotide triphosphate hydrolases"/>
    <property type="match status" value="4"/>
</dbReference>
<dbReference type="GO" id="GO:0016787">
    <property type="term" value="F:hydrolase activity"/>
    <property type="evidence" value="ECO:0007669"/>
    <property type="project" value="UniProtKB-KW"/>
</dbReference>
<feature type="domain" description="Helicase ATP-binding" evidence="9">
    <location>
        <begin position="690"/>
        <end position="876"/>
    </location>
</feature>
<evidence type="ECO:0000259" key="10">
    <source>
        <dbReference type="PROSITE" id="PS51194"/>
    </source>
</evidence>